<dbReference type="Pfam" id="PF00583">
    <property type="entry name" value="Acetyltransf_1"/>
    <property type="match status" value="1"/>
</dbReference>
<dbReference type="CDD" id="cd04301">
    <property type="entry name" value="NAT_SF"/>
    <property type="match status" value="1"/>
</dbReference>
<dbReference type="AlphaFoldDB" id="A0A942ED93"/>
<keyword evidence="3" id="KW-1185">Reference proteome</keyword>
<comment type="caution">
    <text evidence="2">The sequence shown here is derived from an EMBL/GenBank/DDBJ whole genome shotgun (WGS) entry which is preliminary data.</text>
</comment>
<dbReference type="Gene3D" id="3.40.630.30">
    <property type="match status" value="1"/>
</dbReference>
<dbReference type="Proteomes" id="UP000678281">
    <property type="component" value="Unassembled WGS sequence"/>
</dbReference>
<evidence type="ECO:0000313" key="3">
    <source>
        <dbReference type="Proteomes" id="UP000678281"/>
    </source>
</evidence>
<dbReference type="RefSeq" id="WP_212659943.1">
    <property type="nucleotide sequence ID" value="NZ_JAGXTP010000003.1"/>
</dbReference>
<reference evidence="2" key="1">
    <citation type="submission" date="2021-04" db="EMBL/GenBank/DDBJ databases">
        <title>Devosia litorisediminis sp. nov., isolated from a sand dune.</title>
        <authorList>
            <person name="Park S."/>
            <person name="Yoon J.-H."/>
        </authorList>
    </citation>
    <scope>NUCLEOTIDE SEQUENCE</scope>
    <source>
        <strain evidence="2">BSSL-BM10</strain>
    </source>
</reference>
<dbReference type="SUPFAM" id="SSF55729">
    <property type="entry name" value="Acyl-CoA N-acyltransferases (Nat)"/>
    <property type="match status" value="1"/>
</dbReference>
<organism evidence="2 3">
    <name type="scientific">Devosia litorisediminis</name>
    <dbReference type="NCBI Taxonomy" id="2829817"/>
    <lineage>
        <taxon>Bacteria</taxon>
        <taxon>Pseudomonadati</taxon>
        <taxon>Pseudomonadota</taxon>
        <taxon>Alphaproteobacteria</taxon>
        <taxon>Hyphomicrobiales</taxon>
        <taxon>Devosiaceae</taxon>
        <taxon>Devosia</taxon>
    </lineage>
</organism>
<evidence type="ECO:0000313" key="2">
    <source>
        <dbReference type="EMBL" id="MBS3850319.1"/>
    </source>
</evidence>
<dbReference type="EMBL" id="JAGXTP010000003">
    <property type="protein sequence ID" value="MBS3850319.1"/>
    <property type="molecule type" value="Genomic_DNA"/>
</dbReference>
<dbReference type="InterPro" id="IPR000182">
    <property type="entry name" value="GNAT_dom"/>
</dbReference>
<proteinExistence type="predicted"/>
<name>A0A942ED93_9HYPH</name>
<dbReference type="PROSITE" id="PS51186">
    <property type="entry name" value="GNAT"/>
    <property type="match status" value="1"/>
</dbReference>
<dbReference type="GO" id="GO:0016747">
    <property type="term" value="F:acyltransferase activity, transferring groups other than amino-acyl groups"/>
    <property type="evidence" value="ECO:0007669"/>
    <property type="project" value="InterPro"/>
</dbReference>
<sequence length="137" mass="15075">MRIHRASANDVGLFSSIAADVFDAEITLAGITDYLNAPGHLMVLAFDGDVIVGQCMGVRHFHPDKPSDLYIDEVGTATSHLRQGVARAMLAEMFAWGREFGCSVVWLATEYDNAPAIGLYRGLDGQEDTVRYYEFTL</sequence>
<feature type="domain" description="N-acetyltransferase" evidence="1">
    <location>
        <begin position="1"/>
        <end position="137"/>
    </location>
</feature>
<protein>
    <submittedName>
        <fullName evidence="2">GNAT family N-acetyltransferase</fullName>
    </submittedName>
</protein>
<evidence type="ECO:0000259" key="1">
    <source>
        <dbReference type="PROSITE" id="PS51186"/>
    </source>
</evidence>
<dbReference type="PANTHER" id="PTHR43072">
    <property type="entry name" value="N-ACETYLTRANSFERASE"/>
    <property type="match status" value="1"/>
</dbReference>
<dbReference type="InterPro" id="IPR016181">
    <property type="entry name" value="Acyl_CoA_acyltransferase"/>
</dbReference>
<gene>
    <name evidence="2" type="ORF">KD146_16590</name>
</gene>
<accession>A0A942ED93</accession>